<accession>A0A6A4RAF6</accession>
<dbReference type="InterPro" id="IPR006597">
    <property type="entry name" value="Sel1-like"/>
</dbReference>
<organism evidence="2 3">
    <name type="scientific">Parasedimentitalea maritima</name>
    <dbReference type="NCBI Taxonomy" id="2578117"/>
    <lineage>
        <taxon>Bacteria</taxon>
        <taxon>Pseudomonadati</taxon>
        <taxon>Pseudomonadota</taxon>
        <taxon>Alphaproteobacteria</taxon>
        <taxon>Rhodobacterales</taxon>
        <taxon>Paracoccaceae</taxon>
        <taxon>Parasedimentitalea</taxon>
    </lineage>
</organism>
<dbReference type="PANTHER" id="PTHR46430:SF2">
    <property type="entry name" value="CHITIN SYNTHASE REGULATORY FACTOR 4"/>
    <property type="match status" value="1"/>
</dbReference>
<dbReference type="PANTHER" id="PTHR46430">
    <property type="entry name" value="PROTEIN SKT5-RELATED"/>
    <property type="match status" value="1"/>
</dbReference>
<dbReference type="EMBL" id="WSFO01000005">
    <property type="protein sequence ID" value="KAE9629938.1"/>
    <property type="molecule type" value="Genomic_DNA"/>
</dbReference>
<dbReference type="SMART" id="SM00671">
    <property type="entry name" value="SEL1"/>
    <property type="match status" value="4"/>
</dbReference>
<dbReference type="SUPFAM" id="SSF81901">
    <property type="entry name" value="HCP-like"/>
    <property type="match status" value="2"/>
</dbReference>
<comment type="caution">
    <text evidence="2">The sequence shown here is derived from an EMBL/GenBank/DDBJ whole genome shotgun (WGS) entry which is preliminary data.</text>
</comment>
<dbReference type="Pfam" id="PF08238">
    <property type="entry name" value="Sel1"/>
    <property type="match status" value="2"/>
</dbReference>
<dbReference type="AlphaFoldDB" id="A0A6A4RAF6"/>
<dbReference type="Pfam" id="PF13432">
    <property type="entry name" value="TPR_16"/>
    <property type="match status" value="1"/>
</dbReference>
<evidence type="ECO:0000313" key="3">
    <source>
        <dbReference type="Proteomes" id="UP000441586"/>
    </source>
</evidence>
<name>A0A6A4RAF6_9RHOB</name>
<protein>
    <submittedName>
        <fullName evidence="2">Tetratricopeptide repeat protein</fullName>
    </submittedName>
</protein>
<evidence type="ECO:0000256" key="1">
    <source>
        <dbReference type="ARBA" id="ARBA00022737"/>
    </source>
</evidence>
<gene>
    <name evidence="2" type="ORF">GP644_09570</name>
</gene>
<dbReference type="InterPro" id="IPR051726">
    <property type="entry name" value="Chitin_Synth_Reg"/>
</dbReference>
<keyword evidence="1" id="KW-0677">Repeat</keyword>
<dbReference type="Gene3D" id="1.25.40.10">
    <property type="entry name" value="Tetratricopeptide repeat domain"/>
    <property type="match status" value="2"/>
</dbReference>
<proteinExistence type="predicted"/>
<evidence type="ECO:0000313" key="2">
    <source>
        <dbReference type="EMBL" id="KAE9629938.1"/>
    </source>
</evidence>
<sequence length="457" mass="49835">MSGFMLVAPIHQAEAQSAQLLYEEAESIGLSSSNEADLQRALELYQRAAEQGKNAALYRLGVLHAKFGNFPEAIAAYEESVFRGSSSGQIALAEGHARGTFGTLSNTSLGVPELERIVAEQQNDRAAYLLAQLLETGTGTARNTARSTAIYSELAENGYAPALRQIGRLHLRGNHVTNTPKDLRKALDFLERGIAAGSSSAKRDYGLALIQVGRKQEAFEVLSDAANSGVPGAEAELANGHYRGWFGALSEEKTGRTLLNNLVENGDLYAIRYALIHHERRSRRLTELDLPEVLNSLEQQSDLGSEFAARMLAGAYRNLRSHISDDRAKLAKLVEDHAVELGSEALAAETITVLYDKNDYYGSRLASAEYLEGLDTVGLAKGALRLRSIEPRAYVFVLQRQLKARGMYSGSVNGLATRSTLRAILRFCKQEGYFDVCTHGPISHASATRIMQSLEDA</sequence>
<dbReference type="Proteomes" id="UP000441586">
    <property type="component" value="Unassembled WGS sequence"/>
</dbReference>
<dbReference type="InterPro" id="IPR011990">
    <property type="entry name" value="TPR-like_helical_dom_sf"/>
</dbReference>
<reference evidence="2 3" key="1">
    <citation type="submission" date="2019-12" db="EMBL/GenBank/DDBJ databases">
        <authorList>
            <person name="Zhang Y.-J."/>
        </authorList>
    </citation>
    <scope>NUCLEOTIDE SEQUENCE [LARGE SCALE GENOMIC DNA]</scope>
    <source>
        <strain evidence="2 3">H18S-6</strain>
    </source>
</reference>